<dbReference type="InterPro" id="IPR006668">
    <property type="entry name" value="Mg_transptr_MgtE_intracell_dom"/>
</dbReference>
<dbReference type="Proteomes" id="UP000244224">
    <property type="component" value="Unassembled WGS sequence"/>
</dbReference>
<sequence length="187" mass="19563">MSRMVRRPGRGALYLLSVLLLASASLRIGTNVGQALAASEETGPAAVPLNCPTPPAALVEALSLREQRVRVQEAALAEKTAALALAEDVVTRRLAELATAEDRLRATLSLADGAAERDLTQLTEVYQAMKPKEAAAIFAGMDPQFAAGFLGRMQPQAAAAILAGMPPDTAYAMSVLIAGRNANAPRE</sequence>
<organism evidence="2 3">
    <name type="scientific">Gemmobacter caeni</name>
    <dbReference type="NCBI Taxonomy" id="589035"/>
    <lineage>
        <taxon>Bacteria</taxon>
        <taxon>Pseudomonadati</taxon>
        <taxon>Pseudomonadota</taxon>
        <taxon>Alphaproteobacteria</taxon>
        <taxon>Rhodobacterales</taxon>
        <taxon>Paracoccaceae</taxon>
        <taxon>Gemmobacter</taxon>
    </lineage>
</organism>
<keyword evidence="2" id="KW-0969">Cilium</keyword>
<keyword evidence="2" id="KW-0282">Flagellum</keyword>
<protein>
    <submittedName>
        <fullName evidence="2">Flagellar motility protein MotE (MotC chaperone)</fullName>
    </submittedName>
</protein>
<proteinExistence type="predicted"/>
<dbReference type="OrthoDB" id="9791432at2"/>
<evidence type="ECO:0000259" key="1">
    <source>
        <dbReference type="Pfam" id="PF03448"/>
    </source>
</evidence>
<comment type="caution">
    <text evidence="2">The sequence shown here is derived from an EMBL/GenBank/DDBJ whole genome shotgun (WGS) entry which is preliminary data.</text>
</comment>
<keyword evidence="3" id="KW-1185">Reference proteome</keyword>
<gene>
    <name evidence="2" type="ORF">C8N34_1182</name>
</gene>
<evidence type="ECO:0000313" key="3">
    <source>
        <dbReference type="Proteomes" id="UP000244224"/>
    </source>
</evidence>
<dbReference type="Gene3D" id="1.10.220.30">
    <property type="match status" value="1"/>
</dbReference>
<dbReference type="AlphaFoldDB" id="A0A2T6AQM7"/>
<dbReference type="RefSeq" id="WP_054303964.1">
    <property type="nucleotide sequence ID" value="NZ_QBKP01000018.1"/>
</dbReference>
<feature type="domain" description="Magnesium transporter MgtE intracellular" evidence="1">
    <location>
        <begin position="115"/>
        <end position="171"/>
    </location>
</feature>
<dbReference type="SUPFAM" id="SSF158791">
    <property type="entry name" value="MgtE N-terminal domain-like"/>
    <property type="match status" value="1"/>
</dbReference>
<evidence type="ECO:0000313" key="2">
    <source>
        <dbReference type="EMBL" id="PTX46129.1"/>
    </source>
</evidence>
<reference evidence="2 3" key="1">
    <citation type="submission" date="2018-04" db="EMBL/GenBank/DDBJ databases">
        <title>Genomic Encyclopedia of Archaeal and Bacterial Type Strains, Phase II (KMG-II): from individual species to whole genera.</title>
        <authorList>
            <person name="Goeker M."/>
        </authorList>
    </citation>
    <scope>NUCLEOTIDE SEQUENCE [LARGE SCALE GENOMIC DNA]</scope>
    <source>
        <strain evidence="2 3">DSM 21823</strain>
    </source>
</reference>
<keyword evidence="2" id="KW-0966">Cell projection</keyword>
<dbReference type="EMBL" id="QBKP01000018">
    <property type="protein sequence ID" value="PTX46129.1"/>
    <property type="molecule type" value="Genomic_DNA"/>
</dbReference>
<accession>A0A2T6AQM7</accession>
<dbReference type="Pfam" id="PF03448">
    <property type="entry name" value="MgtE_N"/>
    <property type="match status" value="1"/>
</dbReference>
<name>A0A2T6AQM7_9RHOB</name>